<protein>
    <submittedName>
        <fullName evidence="2">Basic 7S globulin-like protein</fullName>
    </submittedName>
</protein>
<dbReference type="PANTHER" id="PTHR47965">
    <property type="entry name" value="ASPARTYL PROTEASE-RELATED"/>
    <property type="match status" value="1"/>
</dbReference>
<dbReference type="InterPro" id="IPR001461">
    <property type="entry name" value="Aspartic_peptidase_A1"/>
</dbReference>
<dbReference type="OrthoDB" id="1732469at2759"/>
<dbReference type="Pfam" id="PF14541">
    <property type="entry name" value="TAXi_C"/>
    <property type="match status" value="1"/>
</dbReference>
<gene>
    <name evidence="2" type="ORF">FCM35_KLT08168</name>
</gene>
<dbReference type="InterPro" id="IPR021109">
    <property type="entry name" value="Peptidase_aspartic_dom_sf"/>
</dbReference>
<comment type="caution">
    <text evidence="2">The sequence shown here is derived from an EMBL/GenBank/DDBJ whole genome shotgun (WGS) entry which is preliminary data.</text>
</comment>
<organism evidence="2 3">
    <name type="scientific">Carex littledalei</name>
    <dbReference type="NCBI Taxonomy" id="544730"/>
    <lineage>
        <taxon>Eukaryota</taxon>
        <taxon>Viridiplantae</taxon>
        <taxon>Streptophyta</taxon>
        <taxon>Embryophyta</taxon>
        <taxon>Tracheophyta</taxon>
        <taxon>Spermatophyta</taxon>
        <taxon>Magnoliopsida</taxon>
        <taxon>Liliopsida</taxon>
        <taxon>Poales</taxon>
        <taxon>Cyperaceae</taxon>
        <taxon>Cyperoideae</taxon>
        <taxon>Cariceae</taxon>
        <taxon>Carex</taxon>
        <taxon>Carex subgen. Euthyceras</taxon>
    </lineage>
</organism>
<dbReference type="GO" id="GO:0004190">
    <property type="term" value="F:aspartic-type endopeptidase activity"/>
    <property type="evidence" value="ECO:0007669"/>
    <property type="project" value="InterPro"/>
</dbReference>
<accession>A0A833QP98</accession>
<dbReference type="AlphaFoldDB" id="A0A833QP98"/>
<dbReference type="InterPro" id="IPR032799">
    <property type="entry name" value="TAXi_C"/>
</dbReference>
<dbReference type="EMBL" id="SWLB01000018">
    <property type="protein sequence ID" value="KAF3326538.1"/>
    <property type="molecule type" value="Genomic_DNA"/>
</dbReference>
<evidence type="ECO:0000259" key="1">
    <source>
        <dbReference type="Pfam" id="PF14541"/>
    </source>
</evidence>
<keyword evidence="3" id="KW-1185">Reference proteome</keyword>
<dbReference type="GO" id="GO:0006508">
    <property type="term" value="P:proteolysis"/>
    <property type="evidence" value="ECO:0007669"/>
    <property type="project" value="InterPro"/>
</dbReference>
<sequence length="118" mass="12431">MVKSDSVLTCMAVLGAFATALSKVKRVAPVAPFGLCFDAKSIGSTRVGPGVPAIDLVLQSESVYWRIFGANSMVAVSDNVLCLGFVDAGTNLITSIARNGEVRLSAYLHPPPSYQKVK</sequence>
<dbReference type="Gene3D" id="2.40.70.10">
    <property type="entry name" value="Acid Proteases"/>
    <property type="match status" value="1"/>
</dbReference>
<reference evidence="2" key="1">
    <citation type="submission" date="2020-01" db="EMBL/GenBank/DDBJ databases">
        <title>Genome sequence of Kobresia littledalei, the first chromosome-level genome in the family Cyperaceae.</title>
        <authorList>
            <person name="Qu G."/>
        </authorList>
    </citation>
    <scope>NUCLEOTIDE SEQUENCE</scope>
    <source>
        <strain evidence="2">C.B.Clarke</strain>
        <tissue evidence="2">Leaf</tissue>
    </source>
</reference>
<dbReference type="SUPFAM" id="SSF50630">
    <property type="entry name" value="Acid proteases"/>
    <property type="match status" value="1"/>
</dbReference>
<dbReference type="Proteomes" id="UP000623129">
    <property type="component" value="Unassembled WGS sequence"/>
</dbReference>
<dbReference type="PANTHER" id="PTHR47965:SF22">
    <property type="entry name" value="EUKARYOTIC ASPARTYL PROTEASE FAMILY PROTEIN"/>
    <property type="match status" value="1"/>
</dbReference>
<feature type="domain" description="Xylanase inhibitor C-terminal" evidence="1">
    <location>
        <begin position="12"/>
        <end position="95"/>
    </location>
</feature>
<evidence type="ECO:0000313" key="3">
    <source>
        <dbReference type="Proteomes" id="UP000623129"/>
    </source>
</evidence>
<proteinExistence type="predicted"/>
<name>A0A833QP98_9POAL</name>
<evidence type="ECO:0000313" key="2">
    <source>
        <dbReference type="EMBL" id="KAF3326538.1"/>
    </source>
</evidence>